<dbReference type="SUPFAM" id="SSF47413">
    <property type="entry name" value="lambda repressor-like DNA-binding domains"/>
    <property type="match status" value="1"/>
</dbReference>
<dbReference type="InterPro" id="IPR001387">
    <property type="entry name" value="Cro/C1-type_HTH"/>
</dbReference>
<dbReference type="AlphaFoldDB" id="A0A2T5J986"/>
<dbReference type="Proteomes" id="UP000244168">
    <property type="component" value="Unassembled WGS sequence"/>
</dbReference>
<protein>
    <submittedName>
        <fullName evidence="2">Helix-turn-helix protein</fullName>
    </submittedName>
</protein>
<reference evidence="2 3" key="1">
    <citation type="submission" date="2018-04" db="EMBL/GenBank/DDBJ databases">
        <title>Genomic Encyclopedia of Archaeal and Bacterial Type Strains, Phase II (KMG-II): from individual species to whole genera.</title>
        <authorList>
            <person name="Goeker M."/>
        </authorList>
    </citation>
    <scope>NUCLEOTIDE SEQUENCE [LARGE SCALE GENOMIC DNA]</scope>
    <source>
        <strain evidence="2 3">DSM 26809</strain>
    </source>
</reference>
<accession>A0A2T5J986</accession>
<dbReference type="SMART" id="SM00530">
    <property type="entry name" value="HTH_XRE"/>
    <property type="match status" value="1"/>
</dbReference>
<evidence type="ECO:0000313" key="2">
    <source>
        <dbReference type="EMBL" id="PTQ96642.1"/>
    </source>
</evidence>
<dbReference type="EMBL" id="QAOQ01000004">
    <property type="protein sequence ID" value="PTQ96642.1"/>
    <property type="molecule type" value="Genomic_DNA"/>
</dbReference>
<comment type="caution">
    <text evidence="2">The sequence shown here is derived from an EMBL/GenBank/DDBJ whole genome shotgun (WGS) entry which is preliminary data.</text>
</comment>
<dbReference type="CDD" id="cd00093">
    <property type="entry name" value="HTH_XRE"/>
    <property type="match status" value="1"/>
</dbReference>
<dbReference type="GO" id="GO:0003677">
    <property type="term" value="F:DNA binding"/>
    <property type="evidence" value="ECO:0007669"/>
    <property type="project" value="InterPro"/>
</dbReference>
<gene>
    <name evidence="2" type="ORF">C8P68_104127</name>
</gene>
<dbReference type="PROSITE" id="PS50943">
    <property type="entry name" value="HTH_CROC1"/>
    <property type="match status" value="1"/>
</dbReference>
<keyword evidence="3" id="KW-1185">Reference proteome</keyword>
<evidence type="ECO:0000313" key="3">
    <source>
        <dbReference type="Proteomes" id="UP000244168"/>
    </source>
</evidence>
<proteinExistence type="predicted"/>
<name>A0A2T5J986_9SPHI</name>
<feature type="domain" description="HTH cro/C1-type" evidence="1">
    <location>
        <begin position="21"/>
        <end position="75"/>
    </location>
</feature>
<dbReference type="InterPro" id="IPR010982">
    <property type="entry name" value="Lambda_DNA-bd_dom_sf"/>
</dbReference>
<organism evidence="2 3">
    <name type="scientific">Mucilaginibacter yixingensis</name>
    <dbReference type="NCBI Taxonomy" id="1295612"/>
    <lineage>
        <taxon>Bacteria</taxon>
        <taxon>Pseudomonadati</taxon>
        <taxon>Bacteroidota</taxon>
        <taxon>Sphingobacteriia</taxon>
        <taxon>Sphingobacteriales</taxon>
        <taxon>Sphingobacteriaceae</taxon>
        <taxon>Mucilaginibacter</taxon>
    </lineage>
</organism>
<evidence type="ECO:0000259" key="1">
    <source>
        <dbReference type="PROSITE" id="PS50943"/>
    </source>
</evidence>
<sequence>MLYINVKMPIRKVYRKCAANLRRIRDERQFSIEALAVLSGVEESEIRSIESGVSDSYIESLIKLAETLNVDVCCLLIDPDCCSRW</sequence>
<dbReference type="Pfam" id="PF01381">
    <property type="entry name" value="HTH_3"/>
    <property type="match status" value="1"/>
</dbReference>
<dbReference type="Gene3D" id="1.10.260.40">
    <property type="entry name" value="lambda repressor-like DNA-binding domains"/>
    <property type="match status" value="1"/>
</dbReference>